<keyword evidence="3 5" id="KW-0472">Membrane</keyword>
<name>A0AAV6G428_9TELE</name>
<feature type="chain" id="PRO_5043619152" description="Immunoglobulin domain-containing protein" evidence="6">
    <location>
        <begin position="30"/>
        <end position="218"/>
    </location>
</feature>
<dbReference type="InterPro" id="IPR013783">
    <property type="entry name" value="Ig-like_fold"/>
</dbReference>
<feature type="signal peptide" evidence="6">
    <location>
        <begin position="1"/>
        <end position="29"/>
    </location>
</feature>
<dbReference type="GO" id="GO:0046847">
    <property type="term" value="P:filopodium assembly"/>
    <property type="evidence" value="ECO:0007669"/>
    <property type="project" value="TreeGrafter"/>
</dbReference>
<evidence type="ECO:0000256" key="5">
    <source>
        <dbReference type="SAM" id="Phobius"/>
    </source>
</evidence>
<organism evidence="8 9">
    <name type="scientific">Alosa alosa</name>
    <name type="common">allis shad</name>
    <dbReference type="NCBI Taxonomy" id="278164"/>
    <lineage>
        <taxon>Eukaryota</taxon>
        <taxon>Metazoa</taxon>
        <taxon>Chordata</taxon>
        <taxon>Craniata</taxon>
        <taxon>Vertebrata</taxon>
        <taxon>Euteleostomi</taxon>
        <taxon>Actinopterygii</taxon>
        <taxon>Neopterygii</taxon>
        <taxon>Teleostei</taxon>
        <taxon>Clupei</taxon>
        <taxon>Clupeiformes</taxon>
        <taxon>Clupeoidei</taxon>
        <taxon>Clupeidae</taxon>
        <taxon>Alosa</taxon>
    </lineage>
</organism>
<dbReference type="AlphaFoldDB" id="A0AAV6G428"/>
<keyword evidence="2 6" id="KW-0732">Signal</keyword>
<dbReference type="Gene3D" id="2.60.40.10">
    <property type="entry name" value="Immunoglobulins"/>
    <property type="match status" value="1"/>
</dbReference>
<dbReference type="GO" id="GO:1904891">
    <property type="term" value="P:positive regulation of excitatory synapse assembly"/>
    <property type="evidence" value="ECO:0007669"/>
    <property type="project" value="TreeGrafter"/>
</dbReference>
<dbReference type="InterPro" id="IPR036179">
    <property type="entry name" value="Ig-like_dom_sf"/>
</dbReference>
<feature type="transmembrane region" description="Helical" evidence="5">
    <location>
        <begin position="160"/>
        <end position="182"/>
    </location>
</feature>
<evidence type="ECO:0000256" key="4">
    <source>
        <dbReference type="ARBA" id="ARBA00023180"/>
    </source>
</evidence>
<evidence type="ECO:0000313" key="9">
    <source>
        <dbReference type="Proteomes" id="UP000823561"/>
    </source>
</evidence>
<feature type="domain" description="Immunoglobulin" evidence="7">
    <location>
        <begin position="36"/>
        <end position="135"/>
    </location>
</feature>
<comment type="caution">
    <text evidence="8">The sequence shown here is derived from an EMBL/GenBank/DDBJ whole genome shotgun (WGS) entry which is preliminary data.</text>
</comment>
<keyword evidence="5" id="KW-0812">Transmembrane</keyword>
<evidence type="ECO:0000256" key="6">
    <source>
        <dbReference type="SAM" id="SignalP"/>
    </source>
</evidence>
<reference evidence="8" key="1">
    <citation type="submission" date="2020-10" db="EMBL/GenBank/DDBJ databases">
        <title>Chromosome-scale genome assembly of the Allis shad, Alosa alosa.</title>
        <authorList>
            <person name="Margot Z."/>
            <person name="Christophe K."/>
            <person name="Cabau C."/>
            <person name="Louis A."/>
            <person name="Berthelot C."/>
            <person name="Parey E."/>
            <person name="Roest Crollius H."/>
            <person name="Montfort J."/>
            <person name="Robinson-Rechavi M."/>
            <person name="Bucao C."/>
            <person name="Bouchez O."/>
            <person name="Gislard M."/>
            <person name="Lluch J."/>
            <person name="Milhes M."/>
            <person name="Lampietro C."/>
            <person name="Lopez Roques C."/>
            <person name="Donnadieu C."/>
            <person name="Braasch I."/>
            <person name="Desvignes T."/>
            <person name="Postlethwait J."/>
            <person name="Bobe J."/>
            <person name="Guiguen Y."/>
        </authorList>
    </citation>
    <scope>NUCLEOTIDE SEQUENCE</scope>
    <source>
        <strain evidence="8">M-15738</strain>
        <tissue evidence="8">Blood</tissue>
    </source>
</reference>
<dbReference type="GO" id="GO:0030424">
    <property type="term" value="C:axon"/>
    <property type="evidence" value="ECO:0007669"/>
    <property type="project" value="TreeGrafter"/>
</dbReference>
<protein>
    <recommendedName>
        <fullName evidence="7">Immunoglobulin domain-containing protein</fullName>
    </recommendedName>
</protein>
<dbReference type="InterPro" id="IPR013106">
    <property type="entry name" value="Ig_V-set"/>
</dbReference>
<comment type="subcellular location">
    <subcellularLocation>
        <location evidence="1">Membrane</location>
    </subcellularLocation>
</comment>
<dbReference type="GO" id="GO:0005886">
    <property type="term" value="C:plasma membrane"/>
    <property type="evidence" value="ECO:0007669"/>
    <property type="project" value="TreeGrafter"/>
</dbReference>
<dbReference type="InterPro" id="IPR003599">
    <property type="entry name" value="Ig_sub"/>
</dbReference>
<keyword evidence="5" id="KW-1133">Transmembrane helix</keyword>
<dbReference type="GO" id="GO:0030425">
    <property type="term" value="C:dendrite"/>
    <property type="evidence" value="ECO:0007669"/>
    <property type="project" value="TreeGrafter"/>
</dbReference>
<evidence type="ECO:0000256" key="1">
    <source>
        <dbReference type="ARBA" id="ARBA00004370"/>
    </source>
</evidence>
<accession>A0AAV6G428</accession>
<keyword evidence="4" id="KW-0325">Glycoprotein</keyword>
<evidence type="ECO:0000259" key="7">
    <source>
        <dbReference type="SMART" id="SM00409"/>
    </source>
</evidence>
<sequence length="218" mass="23782">MKTHTHRGLSLASTHTLLILLTLCLTAQALVLHVPEGSLHAVVQGSVLLPADVSSLGLPLVSWRVATATGVHPIVTWQPGVPPNVSSGYERRVETHTNGSLTLTQLRLHDTGYYVVTVTESSGNSKEAGLLLQVTESSGNSKEAGLLLQVTEVRYEDLQYLGVVLLVLLAVSGSLMVSMWLLERLYRHLMSRQRKRHSPDLQVELQPLEATPNSTLFP</sequence>
<dbReference type="PANTHER" id="PTHR12080:SF93">
    <property type="entry name" value="V-SET AND TRANSMEMBRANE DOMAIN-CONTAINING PROTEIN 5"/>
    <property type="match status" value="1"/>
</dbReference>
<dbReference type="PANTHER" id="PTHR12080">
    <property type="entry name" value="SIGNALING LYMPHOCYTIC ACTIVATION MOLECULE"/>
    <property type="match status" value="1"/>
</dbReference>
<keyword evidence="9" id="KW-1185">Reference proteome</keyword>
<dbReference type="SMART" id="SM00409">
    <property type="entry name" value="IG"/>
    <property type="match status" value="1"/>
</dbReference>
<proteinExistence type="predicted"/>
<evidence type="ECO:0000256" key="3">
    <source>
        <dbReference type="ARBA" id="ARBA00023136"/>
    </source>
</evidence>
<dbReference type="Proteomes" id="UP000823561">
    <property type="component" value="Chromosome 15"/>
</dbReference>
<dbReference type="SUPFAM" id="SSF48726">
    <property type="entry name" value="Immunoglobulin"/>
    <property type="match status" value="1"/>
</dbReference>
<dbReference type="Pfam" id="PF07686">
    <property type="entry name" value="V-set"/>
    <property type="match status" value="1"/>
</dbReference>
<dbReference type="InterPro" id="IPR015631">
    <property type="entry name" value="CD2/SLAM_rcpt"/>
</dbReference>
<gene>
    <name evidence="8" type="ORF">AALO_G00207060</name>
</gene>
<evidence type="ECO:0000313" key="8">
    <source>
        <dbReference type="EMBL" id="KAG5269864.1"/>
    </source>
</evidence>
<evidence type="ECO:0000256" key="2">
    <source>
        <dbReference type="ARBA" id="ARBA00022729"/>
    </source>
</evidence>
<dbReference type="EMBL" id="JADWDJ010000015">
    <property type="protein sequence ID" value="KAG5269864.1"/>
    <property type="molecule type" value="Genomic_DNA"/>
</dbReference>